<dbReference type="Proteomes" id="UP000051952">
    <property type="component" value="Unassembled WGS sequence"/>
</dbReference>
<evidence type="ECO:0000256" key="1">
    <source>
        <dbReference type="SAM" id="MobiDB-lite"/>
    </source>
</evidence>
<proteinExistence type="predicted"/>
<dbReference type="OrthoDB" id="274872at2759"/>
<gene>
    <name evidence="2" type="ORF">BSAL_35125</name>
</gene>
<evidence type="ECO:0000313" key="3">
    <source>
        <dbReference type="Proteomes" id="UP000051952"/>
    </source>
</evidence>
<name>A0A0S4JTY1_BODSA</name>
<sequence>MSAKTVATQVAAGSAALAAAAQGAIPYKRGSHSLVERKHTIDGKISVRGIGDRNTSELSHRTYKPQKTYFQVATKPNFTRAHQELHYQFYNLETKLIWKAFDLPELIGILLHDETIKGNDNMYSQEFLDAAEHWLTEARYWRCLGISKPFFNNGTLRAHCWEDNGAQTGTIRVSAAMRHALMDLERAVRRRELGLDPNYLWDKWGPSGFVDGSKSDFLPRFRQNPYLDPDGVDVTELDVAPFNTHEQIRERYWDLIVPNVAAVEGCFLAVGHGPLQLEDLPSQRIRDLYLNLNKGSTVSSKISPDDMRTLIYLSASPDLLDQLGAAESWADVTEAVRGIAEENNIKVDAARMLTNTRHDAERVRRFYEEKCGYLDFMNTSDKEITASVLSYVRSLRGLMYSGEEGNASSSAWARPLAECTSDHEMFTVLGKTAYHAYRLTEDLILDKRRRMWSSRFAGEANEESSLDYLLENFGKRPERQRHASSMGTEFDREQEPIQRTVQRRVLDSDKTSTLADARRTKGRVFNKSRNSAFSMLHEKQMQNTAYGVY</sequence>
<dbReference type="VEuPathDB" id="TriTrypDB:BSAL_35125"/>
<keyword evidence="3" id="KW-1185">Reference proteome</keyword>
<dbReference type="EMBL" id="CYKH01001991">
    <property type="protein sequence ID" value="CUG92014.1"/>
    <property type="molecule type" value="Genomic_DNA"/>
</dbReference>
<reference evidence="3" key="1">
    <citation type="submission" date="2015-09" db="EMBL/GenBank/DDBJ databases">
        <authorList>
            <consortium name="Pathogen Informatics"/>
        </authorList>
    </citation>
    <scope>NUCLEOTIDE SEQUENCE [LARGE SCALE GENOMIC DNA]</scope>
    <source>
        <strain evidence="3">Lake Konstanz</strain>
    </source>
</reference>
<evidence type="ECO:0000313" key="2">
    <source>
        <dbReference type="EMBL" id="CUG92014.1"/>
    </source>
</evidence>
<protein>
    <submittedName>
        <fullName evidence="2">Uncharacterized protein</fullName>
    </submittedName>
</protein>
<organism evidence="2 3">
    <name type="scientific">Bodo saltans</name>
    <name type="common">Flagellated protozoan</name>
    <dbReference type="NCBI Taxonomy" id="75058"/>
    <lineage>
        <taxon>Eukaryota</taxon>
        <taxon>Discoba</taxon>
        <taxon>Euglenozoa</taxon>
        <taxon>Kinetoplastea</taxon>
        <taxon>Metakinetoplastina</taxon>
        <taxon>Eubodonida</taxon>
        <taxon>Bodonidae</taxon>
        <taxon>Bodo</taxon>
    </lineage>
</organism>
<dbReference type="OMA" id="RFEHNPY"/>
<accession>A0A0S4JTY1</accession>
<feature type="region of interest" description="Disordered" evidence="1">
    <location>
        <begin position="477"/>
        <end position="497"/>
    </location>
</feature>
<dbReference type="AlphaFoldDB" id="A0A0S4JTY1"/>